<name>A0ABP7VEL3_9BACI</name>
<dbReference type="RefSeq" id="WP_344910793.1">
    <property type="nucleotide sequence ID" value="NZ_BAABDL010000050.1"/>
</dbReference>
<reference evidence="6" key="1">
    <citation type="journal article" date="2019" name="Int. J. Syst. Evol. Microbiol.">
        <title>The Global Catalogue of Microorganisms (GCM) 10K type strain sequencing project: providing services to taxonomists for standard genome sequencing and annotation.</title>
        <authorList>
            <consortium name="The Broad Institute Genomics Platform"/>
            <consortium name="The Broad Institute Genome Sequencing Center for Infectious Disease"/>
            <person name="Wu L."/>
            <person name="Ma J."/>
        </authorList>
    </citation>
    <scope>NUCLEOTIDE SEQUENCE [LARGE SCALE GENOMIC DNA]</scope>
    <source>
        <strain evidence="6">JCM 17250</strain>
    </source>
</reference>
<dbReference type="InterPro" id="IPR013123">
    <property type="entry name" value="SpoU_subst-bd"/>
</dbReference>
<dbReference type="SUPFAM" id="SSF75217">
    <property type="entry name" value="alpha/beta knot"/>
    <property type="match status" value="1"/>
</dbReference>
<dbReference type="InterPro" id="IPR029064">
    <property type="entry name" value="Ribosomal_eL30-like_sf"/>
</dbReference>
<dbReference type="Proteomes" id="UP001501734">
    <property type="component" value="Unassembled WGS sequence"/>
</dbReference>
<dbReference type="SUPFAM" id="SSF55315">
    <property type="entry name" value="L30e-like"/>
    <property type="match status" value="1"/>
</dbReference>
<evidence type="ECO:0000256" key="2">
    <source>
        <dbReference type="ARBA" id="ARBA00022603"/>
    </source>
</evidence>
<dbReference type="SMART" id="SM00967">
    <property type="entry name" value="SpoU_sub_bind"/>
    <property type="match status" value="1"/>
</dbReference>
<dbReference type="Gene3D" id="3.40.1280.10">
    <property type="match status" value="1"/>
</dbReference>
<dbReference type="PANTHER" id="PTHR46429:SF1">
    <property type="entry name" value="23S RRNA (GUANOSINE-2'-O-)-METHYLTRANSFERASE RLMB"/>
    <property type="match status" value="1"/>
</dbReference>
<keyword evidence="6" id="KW-1185">Reference proteome</keyword>
<evidence type="ECO:0000259" key="4">
    <source>
        <dbReference type="SMART" id="SM00967"/>
    </source>
</evidence>
<dbReference type="InterPro" id="IPR029028">
    <property type="entry name" value="Alpha/beta_knot_MTases"/>
</dbReference>
<feature type="domain" description="RNA 2-O ribose methyltransferase substrate binding" evidence="4">
    <location>
        <begin position="5"/>
        <end position="79"/>
    </location>
</feature>
<accession>A0ABP7VEL3</accession>
<keyword evidence="2" id="KW-0489">Methyltransferase</keyword>
<organism evidence="5 6">
    <name type="scientific">Amphibacillus indicireducens</name>
    <dbReference type="NCBI Taxonomy" id="1076330"/>
    <lineage>
        <taxon>Bacteria</taxon>
        <taxon>Bacillati</taxon>
        <taxon>Bacillota</taxon>
        <taxon>Bacilli</taxon>
        <taxon>Bacillales</taxon>
        <taxon>Bacillaceae</taxon>
        <taxon>Amphibacillus</taxon>
    </lineage>
</organism>
<dbReference type="Pfam" id="PF08032">
    <property type="entry name" value="SpoU_sub_bind"/>
    <property type="match status" value="1"/>
</dbReference>
<comment type="similarity">
    <text evidence="1">Belongs to the class IV-like SAM-binding methyltransferase superfamily. RNA methyltransferase TrmH family.</text>
</comment>
<comment type="caution">
    <text evidence="5">The sequence shown here is derived from an EMBL/GenBank/DDBJ whole genome shotgun (WGS) entry which is preliminary data.</text>
</comment>
<evidence type="ECO:0000313" key="5">
    <source>
        <dbReference type="EMBL" id="GAA4064823.1"/>
    </source>
</evidence>
<evidence type="ECO:0000313" key="6">
    <source>
        <dbReference type="Proteomes" id="UP001501734"/>
    </source>
</evidence>
<proteinExistence type="inferred from homology"/>
<dbReference type="InterPro" id="IPR001537">
    <property type="entry name" value="SpoU_MeTrfase"/>
</dbReference>
<dbReference type="NCBIfam" id="TIGR00186">
    <property type="entry name" value="rRNA_methyl_3"/>
    <property type="match status" value="1"/>
</dbReference>
<gene>
    <name evidence="5" type="primary">rlmB</name>
    <name evidence="5" type="ORF">GCM10022410_09110</name>
</gene>
<dbReference type="InterPro" id="IPR004441">
    <property type="entry name" value="rRNA_MeTrfase_TrmH"/>
</dbReference>
<dbReference type="CDD" id="cd18103">
    <property type="entry name" value="SpoU-like_RlmB"/>
    <property type="match status" value="1"/>
</dbReference>
<dbReference type="Gene3D" id="3.30.1330.30">
    <property type="match status" value="1"/>
</dbReference>
<dbReference type="EMBL" id="BAABDL010000050">
    <property type="protein sequence ID" value="GAA4064823.1"/>
    <property type="molecule type" value="Genomic_DNA"/>
</dbReference>
<evidence type="ECO:0000256" key="1">
    <source>
        <dbReference type="ARBA" id="ARBA00007228"/>
    </source>
</evidence>
<dbReference type="PANTHER" id="PTHR46429">
    <property type="entry name" value="23S RRNA (GUANOSINE-2'-O-)-METHYLTRANSFERASE RLMB"/>
    <property type="match status" value="1"/>
</dbReference>
<sequence length="247" mass="27019">MNEEWLIGKNPITEAFRSGRAINKLFIGDYVNPNSIDEIQKLARKQGVQIKRVPKQKLDQLASGKHQGLVAAVAAYDYATIDDLFARAEEKGELPFFMLLDGIEDPHNLGSILRTADATGVHGVIIPKNRAVGLTSVVAKTSAGAIEYVPVARVTNMAQTIEELKSRHVWVIGTDMDADKDYRELEGDLALALVIGNEGKGISRLVRDKCDWTVNLAMKGQVSSLNASVASGVLMYEVFRKRSPLGD</sequence>
<protein>
    <submittedName>
        <fullName evidence="5">23S rRNA (Guanosine(2251)-2'-O)-methyltransferase RlmB</fullName>
    </submittedName>
</protein>
<evidence type="ECO:0000256" key="3">
    <source>
        <dbReference type="ARBA" id="ARBA00022679"/>
    </source>
</evidence>
<dbReference type="Pfam" id="PF00588">
    <property type="entry name" value="SpoU_methylase"/>
    <property type="match status" value="1"/>
</dbReference>
<dbReference type="InterPro" id="IPR029026">
    <property type="entry name" value="tRNA_m1G_MTases_N"/>
</dbReference>
<keyword evidence="3" id="KW-0808">Transferase</keyword>